<reference evidence="1" key="3">
    <citation type="submission" date="2020-06" db="EMBL/GenBank/DDBJ databases">
        <title>Helianthus annuus Genome sequencing and assembly Release 2.</title>
        <authorList>
            <person name="Gouzy J."/>
            <person name="Langlade N."/>
            <person name="Munos S."/>
        </authorList>
    </citation>
    <scope>NUCLEOTIDE SEQUENCE</scope>
    <source>
        <tissue evidence="1">Leaves</tissue>
    </source>
</reference>
<evidence type="ECO:0000313" key="2">
    <source>
        <dbReference type="EMBL" id="OTG34267.1"/>
    </source>
</evidence>
<organism evidence="2 3">
    <name type="scientific">Helianthus annuus</name>
    <name type="common">Common sunflower</name>
    <dbReference type="NCBI Taxonomy" id="4232"/>
    <lineage>
        <taxon>Eukaryota</taxon>
        <taxon>Viridiplantae</taxon>
        <taxon>Streptophyta</taxon>
        <taxon>Embryophyta</taxon>
        <taxon>Tracheophyta</taxon>
        <taxon>Spermatophyta</taxon>
        <taxon>Magnoliopsida</taxon>
        <taxon>eudicotyledons</taxon>
        <taxon>Gunneridae</taxon>
        <taxon>Pentapetalae</taxon>
        <taxon>asterids</taxon>
        <taxon>campanulids</taxon>
        <taxon>Asterales</taxon>
        <taxon>Asteraceae</taxon>
        <taxon>Asteroideae</taxon>
        <taxon>Heliantheae alliance</taxon>
        <taxon>Heliantheae</taxon>
        <taxon>Helianthus</taxon>
    </lineage>
</organism>
<evidence type="ECO:0000313" key="1">
    <source>
        <dbReference type="EMBL" id="KAF5754912.1"/>
    </source>
</evidence>
<accession>A0A251VF61</accession>
<evidence type="ECO:0000313" key="3">
    <source>
        <dbReference type="Proteomes" id="UP000215914"/>
    </source>
</evidence>
<name>A0A251VF61_HELAN</name>
<gene>
    <name evidence="2" type="ORF">HannXRQ_Chr02g0043861</name>
    <name evidence="1" type="ORF">HanXRQr2_Chr17g0796641</name>
</gene>
<proteinExistence type="predicted"/>
<protein>
    <submittedName>
        <fullName evidence="2">Uncharacterized protein</fullName>
    </submittedName>
</protein>
<dbReference type="Proteomes" id="UP000215914">
    <property type="component" value="Chromosome 2"/>
</dbReference>
<dbReference type="EMBL" id="MNCJ02000332">
    <property type="protein sequence ID" value="KAF5754912.1"/>
    <property type="molecule type" value="Genomic_DNA"/>
</dbReference>
<keyword evidence="3" id="KW-1185">Reference proteome</keyword>
<dbReference type="Gramene" id="mRNA:HanXRQr2_Chr17g0796641">
    <property type="protein sequence ID" value="mRNA:HanXRQr2_Chr17g0796641"/>
    <property type="gene ID" value="HanXRQr2_Chr17g0796641"/>
</dbReference>
<dbReference type="AlphaFoldDB" id="A0A251VF61"/>
<reference evidence="2" key="2">
    <citation type="submission" date="2017-02" db="EMBL/GenBank/DDBJ databases">
        <title>Sunflower complete genome.</title>
        <authorList>
            <person name="Langlade N."/>
            <person name="Munos S."/>
        </authorList>
    </citation>
    <scope>NUCLEOTIDE SEQUENCE [LARGE SCALE GENOMIC DNA]</scope>
    <source>
        <tissue evidence="2">Leaves</tissue>
    </source>
</reference>
<dbReference type="InParanoid" id="A0A251VF61"/>
<reference evidence="1 3" key="1">
    <citation type="journal article" date="2017" name="Nature">
        <title>The sunflower genome provides insights into oil metabolism, flowering and Asterid evolution.</title>
        <authorList>
            <person name="Badouin H."/>
            <person name="Gouzy J."/>
            <person name="Grassa C.J."/>
            <person name="Murat F."/>
            <person name="Staton S.E."/>
            <person name="Cottret L."/>
            <person name="Lelandais-Briere C."/>
            <person name="Owens G.L."/>
            <person name="Carrere S."/>
            <person name="Mayjonade B."/>
            <person name="Legrand L."/>
            <person name="Gill N."/>
            <person name="Kane N.C."/>
            <person name="Bowers J.E."/>
            <person name="Hubner S."/>
            <person name="Bellec A."/>
            <person name="Berard A."/>
            <person name="Berges H."/>
            <person name="Blanchet N."/>
            <person name="Boniface M.C."/>
            <person name="Brunel D."/>
            <person name="Catrice O."/>
            <person name="Chaidir N."/>
            <person name="Claudel C."/>
            <person name="Donnadieu C."/>
            <person name="Faraut T."/>
            <person name="Fievet G."/>
            <person name="Helmstetter N."/>
            <person name="King M."/>
            <person name="Knapp S.J."/>
            <person name="Lai Z."/>
            <person name="Le Paslier M.C."/>
            <person name="Lippi Y."/>
            <person name="Lorenzon L."/>
            <person name="Mandel J.R."/>
            <person name="Marage G."/>
            <person name="Marchand G."/>
            <person name="Marquand E."/>
            <person name="Bret-Mestries E."/>
            <person name="Morien E."/>
            <person name="Nambeesan S."/>
            <person name="Nguyen T."/>
            <person name="Pegot-Espagnet P."/>
            <person name="Pouilly N."/>
            <person name="Raftis F."/>
            <person name="Sallet E."/>
            <person name="Schiex T."/>
            <person name="Thomas J."/>
            <person name="Vandecasteele C."/>
            <person name="Vares D."/>
            <person name="Vear F."/>
            <person name="Vautrin S."/>
            <person name="Crespi M."/>
            <person name="Mangin B."/>
            <person name="Burke J.M."/>
            <person name="Salse J."/>
            <person name="Munos S."/>
            <person name="Vincourt P."/>
            <person name="Rieseberg L.H."/>
            <person name="Langlade N.B."/>
        </authorList>
    </citation>
    <scope>NUCLEOTIDE SEQUENCE [LARGE SCALE GENOMIC DNA]</scope>
    <source>
        <strain evidence="3">cv. SF193</strain>
        <tissue evidence="1">Leaves</tissue>
    </source>
</reference>
<sequence length="96" mass="11027">MMSLHINRVDGILMRLMESQMNILCIGILLLFMRHGCETNKHHTVAFGVAPPKDCTPRCVQSLDYTHWCCCGECVFSKNICERDCSEKKREKKSCC</sequence>
<dbReference type="EMBL" id="CM007891">
    <property type="protein sequence ID" value="OTG34267.1"/>
    <property type="molecule type" value="Genomic_DNA"/>
</dbReference>